<evidence type="ECO:0000313" key="2">
    <source>
        <dbReference type="WBParaSite" id="PS1159_v2.g20697.t2"/>
    </source>
</evidence>
<organism evidence="1 2">
    <name type="scientific">Panagrolaimus sp. PS1159</name>
    <dbReference type="NCBI Taxonomy" id="55785"/>
    <lineage>
        <taxon>Eukaryota</taxon>
        <taxon>Metazoa</taxon>
        <taxon>Ecdysozoa</taxon>
        <taxon>Nematoda</taxon>
        <taxon>Chromadorea</taxon>
        <taxon>Rhabditida</taxon>
        <taxon>Tylenchina</taxon>
        <taxon>Panagrolaimomorpha</taxon>
        <taxon>Panagrolaimoidea</taxon>
        <taxon>Panagrolaimidae</taxon>
        <taxon>Panagrolaimus</taxon>
    </lineage>
</organism>
<dbReference type="Proteomes" id="UP000887580">
    <property type="component" value="Unplaced"/>
</dbReference>
<proteinExistence type="predicted"/>
<protein>
    <submittedName>
        <fullName evidence="2">Uncharacterized protein</fullName>
    </submittedName>
</protein>
<dbReference type="WBParaSite" id="PS1159_v2.g20697.t2">
    <property type="protein sequence ID" value="PS1159_v2.g20697.t2"/>
    <property type="gene ID" value="PS1159_v2.g20697"/>
</dbReference>
<accession>A0AC35FTR1</accession>
<sequence length="383" mass="43353">MIHPINLPEELLASNPTRPTLYDLRKRPTVTYSENGRRFCDGLPTSPRSVNNLWESALVRGFVHRMAYDVKAEVEETSSVESMIDVIDLHPASEEQQQHNSTLKTDRSERYNYSQNNGTEIEPQFAMSYAADGDILEDNSADGKGLQIRRRSSAQFCKTKSSAIIGSEVFAPILQPCCSSSELHNHLLKEFLRFDFSNSKVFSDLCEKVCKKVIEGHYNNNNDDEIDDEDDAIAVIPQRKTSIELLPGTIGSRIWFNKPLCKSNSIGPNFDQSFSKSCSSGSRSKLCFSIQSITVSNDYLFIQILAFNSNPRHLRLETSLHLHSAKGQTIGKKFLTKEKIFNLQDSEENILKFKLNLNKESIKNIILESDEYIVITLLGHIHI</sequence>
<reference evidence="2" key="1">
    <citation type="submission" date="2022-11" db="UniProtKB">
        <authorList>
            <consortium name="WormBaseParasite"/>
        </authorList>
    </citation>
    <scope>IDENTIFICATION</scope>
</reference>
<name>A0AC35FTR1_9BILA</name>
<evidence type="ECO:0000313" key="1">
    <source>
        <dbReference type="Proteomes" id="UP000887580"/>
    </source>
</evidence>